<sequence length="704" mass="75173">MSNLRPADAEAERGLTGQEARNSDRVEPRGEEDSDSVEYPEDEAESGEEADDSDEQELGPHPHDDGQRPAHAHAPHPTQPGNGNDWRMQKESATSQDQSALLPRPDANPREETHLATSGDPNRSLDRPDKAVEHVEPDRDPDDADDFEDEGGRRQVVDDNKLKPAVAEKPPLVSGVDPPADKYAEHAVDLPLEKPHPDTAMDPPDLVSQEGPASGSTKKVPGRDEAKLQPTVEEQQQKEKEAPKSAPQKPSFLERLSGFFVGKKAAPQKNPDMPALEPLAEDAIAAAGEAKREGPSKPAAAHVRDGEIMEQPAPGTAAARELPQQTHQVGAKEITGHDSHAGEPPLVSGVDPPADKYAERAVDLPLEKPHPDTAMDPPDLVSQEGPASGSTKKVPGRDEAKLQPTVEEQQQKEKEAPKSAPQKPSFLERLSGFFVGKKAPPQKNPDMPALEPLAEDAIAAAGEAKREGPSKPAAAHVRDGEIMEQPAPGTAAARELPREAKGEGPSKPAAAHVRDGEIMEQPAPGTAAARELPREAKGEGPSELASTGGVVHQPHLTQTGGHHPLSPVDEADTKQRDHVLAADTGATPISVALPGLEDLDSVLARMASGSKDLGLALARSYMELQATHLPSALQPSRPQIVLKPSKVEVPSVPLHRSAEPPLQAPRDVPLQELFKGRVRSMQDPEDCNGCSMLQLRVEELMSKS</sequence>
<keyword evidence="3" id="KW-1185">Reference proteome</keyword>
<feature type="compositionally biased region" description="Basic and acidic residues" evidence="1">
    <location>
        <begin position="353"/>
        <end position="373"/>
    </location>
</feature>
<accession>A0ABP0R8G4</accession>
<feature type="compositionally biased region" description="Basic and acidic residues" evidence="1">
    <location>
        <begin position="150"/>
        <end position="162"/>
    </location>
</feature>
<organism evidence="2 3">
    <name type="scientific">Durusdinium trenchii</name>
    <dbReference type="NCBI Taxonomy" id="1381693"/>
    <lineage>
        <taxon>Eukaryota</taxon>
        <taxon>Sar</taxon>
        <taxon>Alveolata</taxon>
        <taxon>Dinophyceae</taxon>
        <taxon>Suessiales</taxon>
        <taxon>Symbiodiniaceae</taxon>
        <taxon>Durusdinium</taxon>
    </lineage>
</organism>
<dbReference type="EMBL" id="CAXAMM010041018">
    <property type="protein sequence ID" value="CAK9096873.1"/>
    <property type="molecule type" value="Genomic_DNA"/>
</dbReference>
<dbReference type="Proteomes" id="UP001642464">
    <property type="component" value="Unassembled WGS sequence"/>
</dbReference>
<feature type="compositionally biased region" description="Low complexity" evidence="1">
    <location>
        <begin position="448"/>
        <end position="462"/>
    </location>
</feature>
<feature type="region of interest" description="Disordered" evidence="1">
    <location>
        <begin position="1"/>
        <end position="254"/>
    </location>
</feature>
<feature type="compositionally biased region" description="Acidic residues" evidence="1">
    <location>
        <begin position="32"/>
        <end position="57"/>
    </location>
</feature>
<name>A0ABP0R8G4_9DINO</name>
<feature type="compositionally biased region" description="Basic and acidic residues" evidence="1">
    <location>
        <begin position="21"/>
        <end position="31"/>
    </location>
</feature>
<feature type="compositionally biased region" description="Basic and acidic residues" evidence="1">
    <location>
        <begin position="179"/>
        <end position="199"/>
    </location>
</feature>
<feature type="compositionally biased region" description="Acidic residues" evidence="1">
    <location>
        <begin position="139"/>
        <end position="149"/>
    </location>
</feature>
<evidence type="ECO:0000313" key="3">
    <source>
        <dbReference type="Proteomes" id="UP001642464"/>
    </source>
</evidence>
<evidence type="ECO:0000313" key="2">
    <source>
        <dbReference type="EMBL" id="CAK9096873.1"/>
    </source>
</evidence>
<protein>
    <submittedName>
        <fullName evidence="2">Uncharacterized protein</fullName>
    </submittedName>
</protein>
<feature type="region of interest" description="Disordered" evidence="1">
    <location>
        <begin position="317"/>
        <end position="574"/>
    </location>
</feature>
<feature type="compositionally biased region" description="Basic and acidic residues" evidence="1">
    <location>
        <begin position="58"/>
        <end position="68"/>
    </location>
</feature>
<evidence type="ECO:0000256" key="1">
    <source>
        <dbReference type="SAM" id="MobiDB-lite"/>
    </source>
</evidence>
<comment type="caution">
    <text evidence="2">The sequence shown here is derived from an EMBL/GenBank/DDBJ whole genome shotgun (WGS) entry which is preliminary data.</text>
</comment>
<reference evidence="2 3" key="1">
    <citation type="submission" date="2024-02" db="EMBL/GenBank/DDBJ databases">
        <authorList>
            <person name="Chen Y."/>
            <person name="Shah S."/>
            <person name="Dougan E. K."/>
            <person name="Thang M."/>
            <person name="Chan C."/>
        </authorList>
    </citation>
    <scope>NUCLEOTIDE SEQUENCE [LARGE SCALE GENOMIC DNA]</scope>
</reference>
<feature type="compositionally biased region" description="Basic and acidic residues" evidence="1">
    <location>
        <begin position="495"/>
        <end position="504"/>
    </location>
</feature>
<feature type="compositionally biased region" description="Basic and acidic residues" evidence="1">
    <location>
        <begin position="123"/>
        <end position="138"/>
    </location>
</feature>
<gene>
    <name evidence="2" type="ORF">SCF082_LOCUS45463</name>
</gene>
<proteinExistence type="predicted"/>
<feature type="compositionally biased region" description="Basic and acidic residues" evidence="1">
    <location>
        <begin position="531"/>
        <end position="540"/>
    </location>
</feature>